<dbReference type="GO" id="GO:0008597">
    <property type="term" value="F:calcium-dependent protein serine/threonine phosphatase regulator activity"/>
    <property type="evidence" value="ECO:0007669"/>
    <property type="project" value="TreeGrafter"/>
</dbReference>
<dbReference type="InterPro" id="IPR006931">
    <property type="entry name" value="Calcipressin"/>
</dbReference>
<dbReference type="GO" id="GO:0019722">
    <property type="term" value="P:calcium-mediated signaling"/>
    <property type="evidence" value="ECO:0007669"/>
    <property type="project" value="InterPro"/>
</dbReference>
<gene>
    <name evidence="2" type="ORF">AGERDE_LOCUS343</name>
</gene>
<dbReference type="InterPro" id="IPR035979">
    <property type="entry name" value="RBD_domain_sf"/>
</dbReference>
<keyword evidence="3" id="KW-1185">Reference proteome</keyword>
<name>A0A9N8V2K5_9GLOM</name>
<dbReference type="InterPro" id="IPR012677">
    <property type="entry name" value="Nucleotide-bd_a/b_plait_sf"/>
</dbReference>
<comment type="similarity">
    <text evidence="1">Belongs to the RCAN family.</text>
</comment>
<organism evidence="2 3">
    <name type="scientific">Ambispora gerdemannii</name>
    <dbReference type="NCBI Taxonomy" id="144530"/>
    <lineage>
        <taxon>Eukaryota</taxon>
        <taxon>Fungi</taxon>
        <taxon>Fungi incertae sedis</taxon>
        <taxon>Mucoromycota</taxon>
        <taxon>Glomeromycotina</taxon>
        <taxon>Glomeromycetes</taxon>
        <taxon>Archaeosporales</taxon>
        <taxon>Ambisporaceae</taxon>
        <taxon>Ambispora</taxon>
    </lineage>
</organism>
<dbReference type="Pfam" id="PF04847">
    <property type="entry name" value="Calcipressin"/>
    <property type="match status" value="1"/>
</dbReference>
<evidence type="ECO:0000313" key="2">
    <source>
        <dbReference type="EMBL" id="CAG8434287.1"/>
    </source>
</evidence>
<dbReference type="Proteomes" id="UP000789831">
    <property type="component" value="Unassembled WGS sequence"/>
</dbReference>
<dbReference type="PANTHER" id="PTHR10300">
    <property type="entry name" value="CALCIPRESSIN"/>
    <property type="match status" value="1"/>
</dbReference>
<accession>A0A9N8V2K5</accession>
<dbReference type="OrthoDB" id="17212at2759"/>
<dbReference type="GO" id="GO:0005737">
    <property type="term" value="C:cytoplasm"/>
    <property type="evidence" value="ECO:0007669"/>
    <property type="project" value="TreeGrafter"/>
</dbReference>
<reference evidence="2" key="1">
    <citation type="submission" date="2021-06" db="EMBL/GenBank/DDBJ databases">
        <authorList>
            <person name="Kallberg Y."/>
            <person name="Tangrot J."/>
            <person name="Rosling A."/>
        </authorList>
    </citation>
    <scope>NUCLEOTIDE SEQUENCE</scope>
    <source>
        <strain evidence="2">MT106</strain>
    </source>
</reference>
<proteinExistence type="inferred from homology"/>
<dbReference type="SUPFAM" id="SSF54928">
    <property type="entry name" value="RNA-binding domain, RBD"/>
    <property type="match status" value="1"/>
</dbReference>
<dbReference type="Gene3D" id="3.30.70.330">
    <property type="match status" value="1"/>
</dbReference>
<dbReference type="GO" id="GO:0005634">
    <property type="term" value="C:nucleus"/>
    <property type="evidence" value="ECO:0007669"/>
    <property type="project" value="TreeGrafter"/>
</dbReference>
<evidence type="ECO:0000313" key="3">
    <source>
        <dbReference type="Proteomes" id="UP000789831"/>
    </source>
</evidence>
<protein>
    <submittedName>
        <fullName evidence="2">1772_t:CDS:1</fullName>
    </submittedName>
</protein>
<dbReference type="EMBL" id="CAJVPL010000016">
    <property type="protein sequence ID" value="CAG8434287.1"/>
    <property type="molecule type" value="Genomic_DNA"/>
</dbReference>
<evidence type="ECO:0000256" key="1">
    <source>
        <dbReference type="ARBA" id="ARBA00008209"/>
    </source>
</evidence>
<dbReference type="AlphaFoldDB" id="A0A9N8V2K5"/>
<sequence length="270" mass="30360">MSPTASSTNLSSRSEIEPKIISTNTLIIANLSREAFRSENLIELRAQLEQYGTLYKFIPIKSFHRILAVYYNTVDASAAKTFADKMMFLSSNIRIYFGMHTPICDTIDKSQHLAVPKIEKNWLISPPRSPPVDWTQTREDSPNSNTLADDLIHALRPYATKNIGDIIIDEEEDEIPRFFLDDVSEKGKKSSLSRLDVPCLTIITNNEGDSDGGDDDRSVPMILVQDWDHDSTIKIGSSNLLNVTNVNHRIAQLPPLTYIPTPRPPIFDGM</sequence>
<dbReference type="GO" id="GO:0003676">
    <property type="term" value="F:nucleic acid binding"/>
    <property type="evidence" value="ECO:0007669"/>
    <property type="project" value="InterPro"/>
</dbReference>
<comment type="caution">
    <text evidence="2">The sequence shown here is derived from an EMBL/GenBank/DDBJ whole genome shotgun (WGS) entry which is preliminary data.</text>
</comment>
<dbReference type="PANTHER" id="PTHR10300:SF14">
    <property type="entry name" value="PROTEIN SARAH"/>
    <property type="match status" value="1"/>
</dbReference>